<dbReference type="EMBL" id="CP094348">
    <property type="protein sequence ID" value="UOB19889.1"/>
    <property type="molecule type" value="Genomic_DNA"/>
</dbReference>
<keyword evidence="6" id="KW-1185">Reference proteome</keyword>
<proteinExistence type="inferred from homology"/>
<evidence type="ECO:0000256" key="1">
    <source>
        <dbReference type="ARBA" id="ARBA00093462"/>
    </source>
</evidence>
<comment type="similarity">
    <text evidence="1">Belongs to the DnaB/DnaD family.</text>
</comment>
<evidence type="ECO:0000313" key="6">
    <source>
        <dbReference type="Proteomes" id="UP000830343"/>
    </source>
</evidence>
<dbReference type="Proteomes" id="UP000830343">
    <property type="component" value="Chromosome"/>
</dbReference>
<name>A0ABY3ZV76_9STAP</name>
<sequence length="447" mass="52628">MERYFTELNGTDEFIVISNYVATQVTEDVLSTLYTPLIGVECIGVYQFLRQFLTGYEQTSGLLNHYIILSELKMNLAHFEVVRKRLEAIGLLKTYMRIEDNQKFVYKLIAPVMPTQFFNDPMLSVFLFQQVGKPRYQQLKARFCNETFNLDGYQDVSVKYMDVFGTPKTPDKVVFEGNEYIVKQNESHGIPIHQHTFDFDLLEMLLAQNLITKSQLPKATRHLIVQLATLYDIAAHDMRGIILKSLTSDQKISHEDLRKNARDFYQIEHDGKLPQLTPQKTQHEEPETKLTWFELMDTTSPIDMLTSFSKSEPTIKQKRMIESILEREQLPFGVMNILLQYVMFTNDMKLPQSYIEEIASNWKKQKLTSSEAAYNYVKSFEQKKKEKSNKRTNTYNKQNTVQKEMTPKWLLEEHNHMSETREQDNVDLEKERQKLMEELKQSWEEDK</sequence>
<feature type="compositionally biased region" description="Basic and acidic residues" evidence="2">
    <location>
        <begin position="410"/>
        <end position="447"/>
    </location>
</feature>
<evidence type="ECO:0000256" key="2">
    <source>
        <dbReference type="SAM" id="MobiDB-lite"/>
    </source>
</evidence>
<dbReference type="Pfam" id="PF25888">
    <property type="entry name" value="WHD_DnaB"/>
    <property type="match status" value="1"/>
</dbReference>
<evidence type="ECO:0000313" key="5">
    <source>
        <dbReference type="EMBL" id="UOB19889.1"/>
    </source>
</evidence>
<reference evidence="5" key="1">
    <citation type="submission" date="2022-03" db="EMBL/GenBank/DDBJ databases">
        <authorList>
            <person name="Vrbovska V."/>
            <person name="Kovarovic V."/>
            <person name="Botka T."/>
            <person name="Pantucek R."/>
        </authorList>
    </citation>
    <scope>NUCLEOTIDE SEQUENCE</scope>
    <source>
        <strain evidence="5">CCM 2609</strain>
    </source>
</reference>
<protein>
    <submittedName>
        <fullName evidence="5">DnaD domain protein</fullName>
    </submittedName>
</protein>
<feature type="region of interest" description="Disordered" evidence="2">
    <location>
        <begin position="383"/>
        <end position="447"/>
    </location>
</feature>
<dbReference type="Pfam" id="PF07261">
    <property type="entry name" value="DnaB_2"/>
    <property type="match status" value="1"/>
</dbReference>
<feature type="compositionally biased region" description="Polar residues" evidence="2">
    <location>
        <begin position="391"/>
        <end position="403"/>
    </location>
</feature>
<organism evidence="5 6">
    <name type="scientific">Macrococcus armenti</name>
    <dbReference type="NCBI Taxonomy" id="2875764"/>
    <lineage>
        <taxon>Bacteria</taxon>
        <taxon>Bacillati</taxon>
        <taxon>Bacillota</taxon>
        <taxon>Bacilli</taxon>
        <taxon>Bacillales</taxon>
        <taxon>Staphylococcaceae</taxon>
        <taxon>Macrococcus</taxon>
    </lineage>
</organism>
<dbReference type="InterPro" id="IPR006343">
    <property type="entry name" value="DnaB/C_C"/>
</dbReference>
<feature type="domain" description="DnaB/C C-terminal" evidence="3">
    <location>
        <begin position="314"/>
        <end position="376"/>
    </location>
</feature>
<feature type="domain" description="Replicative helicase loading/DNA remodeling protein DnaB N-terminal winged helix" evidence="4">
    <location>
        <begin position="11"/>
        <end position="261"/>
    </location>
</feature>
<dbReference type="RefSeq" id="WP_243365254.1">
    <property type="nucleotide sequence ID" value="NZ_CP094348.1"/>
</dbReference>
<evidence type="ECO:0000259" key="4">
    <source>
        <dbReference type="Pfam" id="PF25888"/>
    </source>
</evidence>
<dbReference type="InterPro" id="IPR058660">
    <property type="entry name" value="WHD_DnaB"/>
</dbReference>
<reference evidence="5" key="2">
    <citation type="submission" date="2022-04" db="EMBL/GenBank/DDBJ databases">
        <title>Antimicrobial genetic elements in methicillin-resistant Macrococcus armenti.</title>
        <authorList>
            <person name="Keller J.E."/>
            <person name="Schwendener S."/>
            <person name="Pantucek R."/>
            <person name="Perreten V."/>
        </authorList>
    </citation>
    <scope>NUCLEOTIDE SEQUENCE</scope>
    <source>
        <strain evidence="5">CCM 2609</strain>
    </source>
</reference>
<evidence type="ECO:0000259" key="3">
    <source>
        <dbReference type="Pfam" id="PF07261"/>
    </source>
</evidence>
<gene>
    <name evidence="5" type="ORF">MRZ06_07530</name>
</gene>
<accession>A0ABY3ZV76</accession>